<proteinExistence type="predicted"/>
<dbReference type="AlphaFoldDB" id="F9YBE6"/>
<organism evidence="1 2">
    <name type="scientific">Ketogulonicigenium vulgare (strain WSH-001)</name>
    <dbReference type="NCBI Taxonomy" id="759362"/>
    <lineage>
        <taxon>Bacteria</taxon>
        <taxon>Pseudomonadati</taxon>
        <taxon>Pseudomonadota</taxon>
        <taxon>Alphaproteobacteria</taxon>
        <taxon>Rhodobacterales</taxon>
        <taxon>Roseobacteraceae</taxon>
        <taxon>Ketogulonicigenium</taxon>
    </lineage>
</organism>
<dbReference type="RefSeq" id="WP_013385660.1">
    <property type="nucleotide sequence ID" value="NC_017385.1"/>
</dbReference>
<sequence length="183" mass="19709">MKPDLSHALQLAAGEDAAARVFDYARAGVTAIAPSGLTTASVYDLPNMRTRRVFSENPEAYGTGNFKRVDRNVYYDTVILGQRPFVSNTVAEFAAAFFDWQKIEDLGFSANMNIPAIADGRVIGTMNLLSTAGTYAPEVVAGAMEWQPVVTLAFLLLHLEGAEHATFHGKGASIDLTPNLEGL</sequence>
<geneLocation type="plasmid" evidence="2">
    <name>pKVU_200</name>
</geneLocation>
<reference evidence="1 2" key="1">
    <citation type="journal article" date="2011" name="J. Bacteriol.">
        <title>Complete genome sequence of the industrial strain Ketogulonicigenium vulgare WSH-001.</title>
        <authorList>
            <person name="Liu L."/>
            <person name="Li Y."/>
            <person name="Zhang J."/>
            <person name="Zhou Z."/>
            <person name="Liu J."/>
            <person name="Li X."/>
            <person name="Zhou J."/>
            <person name="Du G."/>
            <person name="Wang L."/>
            <person name="Chen J."/>
        </authorList>
    </citation>
    <scope>NUCLEOTIDE SEQUENCE [LARGE SCALE GENOMIC DNA]</scope>
    <source>
        <strain evidence="1 2">WSH-001</strain>
        <plasmid evidence="2">pKVU_200</plasmid>
    </source>
</reference>
<dbReference type="HOGENOM" id="CLU_1473326_0_0_5"/>
<dbReference type="Proteomes" id="UP000000692">
    <property type="component" value="Plasmid 2"/>
</dbReference>
<gene>
    <name evidence="1" type="ordered locus">KVU_PB0020</name>
</gene>
<protein>
    <recommendedName>
        <fullName evidence="3">GAF domain-containing protein</fullName>
    </recommendedName>
</protein>
<dbReference type="PATRIC" id="fig|759362.5.peg.2974"/>
<dbReference type="EMBL" id="CP002020">
    <property type="protein sequence ID" value="AEM42698.1"/>
    <property type="molecule type" value="Genomic_DNA"/>
</dbReference>
<keyword evidence="1" id="KW-0614">Plasmid</keyword>
<keyword evidence="2" id="KW-1185">Reference proteome</keyword>
<accession>F9YBE6</accession>
<dbReference type="KEGG" id="kvl:KVU_PB0020"/>
<evidence type="ECO:0008006" key="3">
    <source>
        <dbReference type="Google" id="ProtNLM"/>
    </source>
</evidence>
<dbReference type="SUPFAM" id="SSF55781">
    <property type="entry name" value="GAF domain-like"/>
    <property type="match status" value="1"/>
</dbReference>
<evidence type="ECO:0000313" key="1">
    <source>
        <dbReference type="EMBL" id="AEM42698.1"/>
    </source>
</evidence>
<name>F9YBE6_KETVW</name>
<evidence type="ECO:0000313" key="2">
    <source>
        <dbReference type="Proteomes" id="UP000000692"/>
    </source>
</evidence>
<dbReference type="OrthoDB" id="7066078at2"/>